<accession>A0A9D3WA43</accession>
<dbReference type="Pfam" id="PF02735">
    <property type="entry name" value="Ku"/>
    <property type="match status" value="1"/>
</dbReference>
<comment type="caution">
    <text evidence="19">The sequence shown here is derived from an EMBL/GenBank/DDBJ whole genome shotgun (WGS) entry which is preliminary data.</text>
</comment>
<evidence type="ECO:0000256" key="15">
    <source>
        <dbReference type="ARBA" id="ARBA00079373"/>
    </source>
</evidence>
<comment type="subcellular location">
    <subcellularLocation>
        <location evidence="1">Nucleus</location>
    </subcellularLocation>
</comment>
<dbReference type="GO" id="GO:0006310">
    <property type="term" value="P:DNA recombination"/>
    <property type="evidence" value="ECO:0007669"/>
    <property type="project" value="UniProtKB-KW"/>
</dbReference>
<dbReference type="Pfam" id="PF03731">
    <property type="entry name" value="Ku_N"/>
    <property type="match status" value="1"/>
</dbReference>
<evidence type="ECO:0000259" key="18">
    <source>
        <dbReference type="PROSITE" id="PS50800"/>
    </source>
</evidence>
<dbReference type="EMBL" id="JAIQCV010000002">
    <property type="protein sequence ID" value="KAH1120764.1"/>
    <property type="molecule type" value="Genomic_DNA"/>
</dbReference>
<dbReference type="Gene3D" id="1.10.720.30">
    <property type="entry name" value="SAP domain"/>
    <property type="match status" value="1"/>
</dbReference>
<evidence type="ECO:0000256" key="17">
    <source>
        <dbReference type="SAM" id="MobiDB-lite"/>
    </source>
</evidence>
<keyword evidence="12" id="KW-0539">Nucleus</keyword>
<dbReference type="CDD" id="cd00788">
    <property type="entry name" value="KU70"/>
    <property type="match status" value="1"/>
</dbReference>
<evidence type="ECO:0000313" key="19">
    <source>
        <dbReference type="EMBL" id="KAH1120764.1"/>
    </source>
</evidence>
<feature type="domain" description="SAP" evidence="18">
    <location>
        <begin position="588"/>
        <end position="622"/>
    </location>
</feature>
<dbReference type="AlphaFoldDB" id="A0A9D3WA43"/>
<dbReference type="Gene3D" id="4.10.970.10">
    <property type="entry name" value="Ku70, bridge and pillars"/>
    <property type="match status" value="1"/>
</dbReference>
<dbReference type="Gene3D" id="3.40.50.410">
    <property type="entry name" value="von Willebrand factor, type A domain"/>
    <property type="match status" value="1"/>
</dbReference>
<evidence type="ECO:0000256" key="3">
    <source>
        <dbReference type="ARBA" id="ARBA00012551"/>
    </source>
</evidence>
<dbReference type="PANTHER" id="PTHR12604">
    <property type="entry name" value="KU AUTOANTIGEN DNA HELICASE"/>
    <property type="match status" value="1"/>
</dbReference>
<dbReference type="SUPFAM" id="SSF100939">
    <property type="entry name" value="SPOC domain-like"/>
    <property type="match status" value="1"/>
</dbReference>
<name>A0A9D3WA43_9ROSI</name>
<evidence type="ECO:0000313" key="20">
    <source>
        <dbReference type="Proteomes" id="UP000828251"/>
    </source>
</evidence>
<dbReference type="SUPFAM" id="SSF68906">
    <property type="entry name" value="SAP domain"/>
    <property type="match status" value="1"/>
</dbReference>
<dbReference type="NCBIfam" id="TIGR00578">
    <property type="entry name" value="ku70"/>
    <property type="match status" value="1"/>
</dbReference>
<dbReference type="EC" id="3.6.4.12" evidence="3"/>
<dbReference type="PROSITE" id="PS50800">
    <property type="entry name" value="SAP"/>
    <property type="match status" value="1"/>
</dbReference>
<dbReference type="Proteomes" id="UP000828251">
    <property type="component" value="Unassembled WGS sequence"/>
</dbReference>
<dbReference type="SMART" id="SM00559">
    <property type="entry name" value="Ku78"/>
    <property type="match status" value="1"/>
</dbReference>
<dbReference type="GO" id="GO:0006303">
    <property type="term" value="P:double-strand break repair via nonhomologous end joining"/>
    <property type="evidence" value="ECO:0007669"/>
    <property type="project" value="InterPro"/>
</dbReference>
<dbReference type="GO" id="GO:0003684">
    <property type="term" value="F:damaged DNA binding"/>
    <property type="evidence" value="ECO:0007669"/>
    <property type="project" value="InterPro"/>
</dbReference>
<dbReference type="GO" id="GO:0016787">
    <property type="term" value="F:hydrolase activity"/>
    <property type="evidence" value="ECO:0007669"/>
    <property type="project" value="UniProtKB-KW"/>
</dbReference>
<evidence type="ECO:0000256" key="14">
    <source>
        <dbReference type="ARBA" id="ARBA00069032"/>
    </source>
</evidence>
<keyword evidence="8" id="KW-0067">ATP-binding</keyword>
<dbReference type="SUPFAM" id="SSF53300">
    <property type="entry name" value="vWA-like"/>
    <property type="match status" value="1"/>
</dbReference>
<evidence type="ECO:0000256" key="16">
    <source>
        <dbReference type="ARBA" id="ARBA00083456"/>
    </source>
</evidence>
<dbReference type="InterPro" id="IPR003034">
    <property type="entry name" value="SAP_dom"/>
</dbReference>
<dbReference type="GO" id="GO:0042162">
    <property type="term" value="F:telomeric DNA binding"/>
    <property type="evidence" value="ECO:0007669"/>
    <property type="project" value="InterPro"/>
</dbReference>
<organism evidence="19 20">
    <name type="scientific">Gossypium stocksii</name>
    <dbReference type="NCBI Taxonomy" id="47602"/>
    <lineage>
        <taxon>Eukaryota</taxon>
        <taxon>Viridiplantae</taxon>
        <taxon>Streptophyta</taxon>
        <taxon>Embryophyta</taxon>
        <taxon>Tracheophyta</taxon>
        <taxon>Spermatophyta</taxon>
        <taxon>Magnoliopsida</taxon>
        <taxon>eudicotyledons</taxon>
        <taxon>Gunneridae</taxon>
        <taxon>Pentapetalae</taxon>
        <taxon>rosids</taxon>
        <taxon>malvids</taxon>
        <taxon>Malvales</taxon>
        <taxon>Malvaceae</taxon>
        <taxon>Malvoideae</taxon>
        <taxon>Gossypium</taxon>
    </lineage>
</organism>
<dbReference type="GO" id="GO:0003690">
    <property type="term" value="F:double-stranded DNA binding"/>
    <property type="evidence" value="ECO:0007669"/>
    <property type="project" value="TreeGrafter"/>
</dbReference>
<sequence>MDLDPEDVFKDEEDDPDNELFQQSESSKEYVVYLVDASPKMFNTTCPGNDQKDETHFHTAVSCIAGSLKTQIISRSYDEVAICFFNTREKKNLQDLNGVFVFNVAEREHLDRPTARLIKEFDCIEESFMREIGSQYGIVPGSRENSLYNALWVAQALLRKGSIKTADKRILLFTNEDDPFGSLQDAAKKDMTRTTLQRAKDAQDLGISIELLPLSRPDSEFNVSTFYADLIGLDGEDLAQFMPSAGQKLEDMKDQLRKRMFTKRVVRRIEFHIANGLSIELNTYALIRPTVPGAITWLDSVTNHPLKTERSLICEDTGALIQEPPKLFQPYRNENVKFLPEEIAEIKRISPGKLRLLGFKPLSCLKDYYNLRPSTFVYPSDQEVVGSTRIFIALHRSMLKHKRFAVAYYGASSHPQLVALVAQDEISSAGAQMEPPGMHMIYLPYSDDIRDDEEIFPDTEEDAPRADEDQIQKAAALIKRIYVKDFSAFQFANPALQRHYAVLQALALAEDDIPETIDETAPDEEGLTRPAVVKAAEAFKLSVYGDSYDEESDMGKEKMSEASRKRKAIAENAAKDYDWGNLADKGQLKNLTVGDLKVYLNAHNLPVSGKKEALISRILTHMGK</sequence>
<evidence type="ECO:0000256" key="8">
    <source>
        <dbReference type="ARBA" id="ARBA00022840"/>
    </source>
</evidence>
<dbReference type="GO" id="GO:0043564">
    <property type="term" value="C:Ku70:Ku80 complex"/>
    <property type="evidence" value="ECO:0007669"/>
    <property type="project" value="InterPro"/>
</dbReference>
<dbReference type="InterPro" id="IPR006165">
    <property type="entry name" value="Ku70"/>
</dbReference>
<feature type="region of interest" description="Disordered" evidence="17">
    <location>
        <begin position="1"/>
        <end position="23"/>
    </location>
</feature>
<evidence type="ECO:0000256" key="10">
    <source>
        <dbReference type="ARBA" id="ARBA00023172"/>
    </source>
</evidence>
<dbReference type="Gene3D" id="2.40.290.10">
    <property type="match status" value="1"/>
</dbReference>
<reference evidence="19 20" key="1">
    <citation type="journal article" date="2021" name="Plant Biotechnol. J.">
        <title>Multi-omics assisted identification of the key and species-specific regulatory components of drought-tolerant mechanisms in Gossypium stocksii.</title>
        <authorList>
            <person name="Yu D."/>
            <person name="Ke L."/>
            <person name="Zhang D."/>
            <person name="Wu Y."/>
            <person name="Sun Y."/>
            <person name="Mei J."/>
            <person name="Sun J."/>
            <person name="Sun Y."/>
        </authorList>
    </citation>
    <scope>NUCLEOTIDE SEQUENCE [LARGE SCALE GENOMIC DNA]</scope>
    <source>
        <strain evidence="20">cv. E1</strain>
        <tissue evidence="19">Leaf</tissue>
    </source>
</reference>
<dbReference type="GO" id="GO:0005524">
    <property type="term" value="F:ATP binding"/>
    <property type="evidence" value="ECO:0007669"/>
    <property type="project" value="UniProtKB-KW"/>
</dbReference>
<evidence type="ECO:0000256" key="12">
    <source>
        <dbReference type="ARBA" id="ARBA00023242"/>
    </source>
</evidence>
<dbReference type="PIRSF" id="PIRSF003033">
    <property type="entry name" value="Ku70"/>
    <property type="match status" value="1"/>
</dbReference>
<evidence type="ECO:0000256" key="6">
    <source>
        <dbReference type="ARBA" id="ARBA00022801"/>
    </source>
</evidence>
<evidence type="ECO:0000256" key="1">
    <source>
        <dbReference type="ARBA" id="ARBA00004123"/>
    </source>
</evidence>
<protein>
    <recommendedName>
        <fullName evidence="14">ATP-dependent DNA helicase 2 subunit KU70</fullName>
        <ecNumber evidence="3">3.6.4.12</ecNumber>
    </recommendedName>
    <alternativeName>
        <fullName evidence="16">ATP-dependent DNA helicase 2 subunit 1</fullName>
    </alternativeName>
    <alternativeName>
        <fullName evidence="15">ATP-dependent DNA helicase II 70 kDa subunit</fullName>
    </alternativeName>
</protein>
<dbReference type="InterPro" id="IPR006164">
    <property type="entry name" value="DNA_bd_Ku70/Ku80"/>
</dbReference>
<dbReference type="Pfam" id="PF02037">
    <property type="entry name" value="SAP"/>
    <property type="match status" value="1"/>
</dbReference>
<keyword evidence="5" id="KW-0227">DNA damage</keyword>
<dbReference type="PANTHER" id="PTHR12604:SF2">
    <property type="entry name" value="X-RAY REPAIR CROSS-COMPLEMENTING PROTEIN 6"/>
    <property type="match status" value="1"/>
</dbReference>
<evidence type="ECO:0000256" key="11">
    <source>
        <dbReference type="ARBA" id="ARBA00023204"/>
    </source>
</evidence>
<gene>
    <name evidence="19" type="ORF">J1N35_003924</name>
</gene>
<keyword evidence="11" id="KW-0234">DNA repair</keyword>
<proteinExistence type="inferred from homology"/>
<dbReference type="InterPro" id="IPR027388">
    <property type="entry name" value="Ku70_bridge/pillars_dom_sf"/>
</dbReference>
<dbReference type="InterPro" id="IPR036361">
    <property type="entry name" value="SAP_dom_sf"/>
</dbReference>
<dbReference type="OrthoDB" id="3249161at2759"/>
<keyword evidence="9" id="KW-0238">DNA-binding</keyword>
<dbReference type="InterPro" id="IPR005160">
    <property type="entry name" value="Ku_C"/>
</dbReference>
<dbReference type="Gene3D" id="1.10.1600.10">
    <property type="match status" value="1"/>
</dbReference>
<evidence type="ECO:0000256" key="13">
    <source>
        <dbReference type="ARBA" id="ARBA00047995"/>
    </source>
</evidence>
<dbReference type="GO" id="GO:0003678">
    <property type="term" value="F:DNA helicase activity"/>
    <property type="evidence" value="ECO:0007669"/>
    <property type="project" value="UniProtKB-EC"/>
</dbReference>
<dbReference type="GO" id="GO:0000723">
    <property type="term" value="P:telomere maintenance"/>
    <property type="evidence" value="ECO:0007669"/>
    <property type="project" value="InterPro"/>
</dbReference>
<keyword evidence="4" id="KW-0547">Nucleotide-binding</keyword>
<dbReference type="FunFam" id="2.40.290.10:FF:000001">
    <property type="entry name" value="X-ray repair cross complementing 6"/>
    <property type="match status" value="1"/>
</dbReference>
<dbReference type="Pfam" id="PF03730">
    <property type="entry name" value="Ku_C"/>
    <property type="match status" value="1"/>
</dbReference>
<keyword evidence="7" id="KW-0347">Helicase</keyword>
<evidence type="ECO:0000256" key="9">
    <source>
        <dbReference type="ARBA" id="ARBA00023125"/>
    </source>
</evidence>
<keyword evidence="6" id="KW-0378">Hydrolase</keyword>
<dbReference type="SMART" id="SM00513">
    <property type="entry name" value="SAP"/>
    <property type="match status" value="1"/>
</dbReference>
<comment type="catalytic activity">
    <reaction evidence="13">
        <text>ATP + H2O = ADP + phosphate + H(+)</text>
        <dbReference type="Rhea" id="RHEA:13065"/>
        <dbReference type="ChEBI" id="CHEBI:15377"/>
        <dbReference type="ChEBI" id="CHEBI:15378"/>
        <dbReference type="ChEBI" id="CHEBI:30616"/>
        <dbReference type="ChEBI" id="CHEBI:43474"/>
        <dbReference type="ChEBI" id="CHEBI:456216"/>
        <dbReference type="EC" id="3.6.4.12"/>
    </reaction>
</comment>
<dbReference type="InterPro" id="IPR047087">
    <property type="entry name" value="KU70_core_dom"/>
</dbReference>
<dbReference type="InterPro" id="IPR016194">
    <property type="entry name" value="SPOC-like_C_dom_sf"/>
</dbReference>
<dbReference type="FunFam" id="1.10.720.30:FF:000021">
    <property type="entry name" value="ATP-dependent DNA helicase 2 subunit KU70"/>
    <property type="match status" value="1"/>
</dbReference>
<keyword evidence="20" id="KW-1185">Reference proteome</keyword>
<evidence type="ECO:0000256" key="7">
    <source>
        <dbReference type="ARBA" id="ARBA00022806"/>
    </source>
</evidence>
<dbReference type="FunFam" id="3.40.50.410:FF:000068">
    <property type="entry name" value="ATP-dependent DNA helicase 2 subunit KU70"/>
    <property type="match status" value="1"/>
</dbReference>
<evidence type="ECO:0000256" key="2">
    <source>
        <dbReference type="ARBA" id="ARBA00005240"/>
    </source>
</evidence>
<dbReference type="FunFam" id="1.10.1600.10:FF:000003">
    <property type="entry name" value="ATP-dependent DNA helicase 2 subunit KU70"/>
    <property type="match status" value="1"/>
</dbReference>
<evidence type="ECO:0000256" key="4">
    <source>
        <dbReference type="ARBA" id="ARBA00022741"/>
    </source>
</evidence>
<dbReference type="InterPro" id="IPR036465">
    <property type="entry name" value="vWFA_dom_sf"/>
</dbReference>
<dbReference type="CDD" id="cd01458">
    <property type="entry name" value="vWA_ku"/>
    <property type="match status" value="1"/>
</dbReference>
<comment type="similarity">
    <text evidence="2">Belongs to the ku70 family.</text>
</comment>
<dbReference type="InterPro" id="IPR005161">
    <property type="entry name" value="Ku_N"/>
</dbReference>
<keyword evidence="10" id="KW-0233">DNA recombination</keyword>
<evidence type="ECO:0000256" key="5">
    <source>
        <dbReference type="ARBA" id="ARBA00022763"/>
    </source>
</evidence>
<feature type="compositionally biased region" description="Acidic residues" evidence="17">
    <location>
        <begin position="1"/>
        <end position="18"/>
    </location>
</feature>